<dbReference type="InterPro" id="IPR005031">
    <property type="entry name" value="COQ10_START"/>
</dbReference>
<dbReference type="Gene3D" id="3.30.530.20">
    <property type="match status" value="1"/>
</dbReference>
<organism evidence="3 4">
    <name type="scientific">Flavobacterium rakeshii</name>
    <dbReference type="NCBI Taxonomy" id="1038845"/>
    <lineage>
        <taxon>Bacteria</taxon>
        <taxon>Pseudomonadati</taxon>
        <taxon>Bacteroidota</taxon>
        <taxon>Flavobacteriia</taxon>
        <taxon>Flavobacteriales</taxon>
        <taxon>Flavobacteriaceae</taxon>
        <taxon>Flavobacterium</taxon>
    </lineage>
</organism>
<sequence length="236" mass="26601">MKKLNEINLPAVKKNISVMEQLVSVLGGSYLLYDSLRHKRGVAEYGAAAFMLFRGISGFCPASELGHRLLDKNYRHNSNVNIHTRMVIDKPIDEVFNFWRNLNNLPLFMEHLKSVETISNTISQWVAVLPGGLGTVQWQAEIVGEETNRFIGWQSLPGAEIRNAGKVQFKDAGELGTLIHITFSYHAPFGAMGQEIAKLLTPAFEKTIRDDIAAFKSYMETGRIKKTKKKQSRIYS</sequence>
<dbReference type="InterPro" id="IPR023393">
    <property type="entry name" value="START-like_dom_sf"/>
</dbReference>
<evidence type="ECO:0000313" key="4">
    <source>
        <dbReference type="Proteomes" id="UP000433945"/>
    </source>
</evidence>
<dbReference type="InterPro" id="IPR047137">
    <property type="entry name" value="ORF3"/>
</dbReference>
<dbReference type="AlphaFoldDB" id="A0A6N8H6Y2"/>
<comment type="similarity">
    <text evidence="1">Belongs to the ribosome association toxin RatA family.</text>
</comment>
<feature type="domain" description="Coenzyme Q-binding protein COQ10 START" evidence="2">
    <location>
        <begin position="88"/>
        <end position="215"/>
    </location>
</feature>
<keyword evidence="4" id="KW-1185">Reference proteome</keyword>
<name>A0A6N8H6Y2_9FLAO</name>
<dbReference type="Pfam" id="PF03364">
    <property type="entry name" value="Polyketide_cyc"/>
    <property type="match status" value="1"/>
</dbReference>
<dbReference type="CDD" id="cd07817">
    <property type="entry name" value="SRPBCC_8"/>
    <property type="match status" value="1"/>
</dbReference>
<dbReference type="EMBL" id="WOWP01000005">
    <property type="protein sequence ID" value="MUV02384.1"/>
    <property type="molecule type" value="Genomic_DNA"/>
</dbReference>
<dbReference type="PANTHER" id="PTHR33824">
    <property type="entry name" value="POLYKETIDE CYCLASE/DEHYDRASE AND LIPID TRANSPORT SUPERFAMILY PROTEIN"/>
    <property type="match status" value="1"/>
</dbReference>
<dbReference type="OrthoDB" id="9797595at2"/>
<reference evidence="3 4" key="1">
    <citation type="submission" date="2019-12" db="EMBL/GenBank/DDBJ databases">
        <authorList>
            <person name="Sun J.-Q."/>
        </authorList>
    </citation>
    <scope>NUCLEOTIDE SEQUENCE [LARGE SCALE GENOMIC DNA]</scope>
    <source>
        <strain evidence="3 4">JCM 17928</strain>
    </source>
</reference>
<comment type="caution">
    <text evidence="3">The sequence shown here is derived from an EMBL/GenBank/DDBJ whole genome shotgun (WGS) entry which is preliminary data.</text>
</comment>
<dbReference type="Proteomes" id="UP000433945">
    <property type="component" value="Unassembled WGS sequence"/>
</dbReference>
<evidence type="ECO:0000259" key="2">
    <source>
        <dbReference type="Pfam" id="PF03364"/>
    </source>
</evidence>
<evidence type="ECO:0000313" key="3">
    <source>
        <dbReference type="EMBL" id="MUV02384.1"/>
    </source>
</evidence>
<dbReference type="RefSeq" id="WP_157481375.1">
    <property type="nucleotide sequence ID" value="NZ_WOWP01000005.1"/>
</dbReference>
<evidence type="ECO:0000256" key="1">
    <source>
        <dbReference type="ARBA" id="ARBA00008918"/>
    </source>
</evidence>
<dbReference type="PANTHER" id="PTHR33824:SF7">
    <property type="entry name" value="POLYKETIDE CYCLASE_DEHYDRASE AND LIPID TRANSPORT SUPERFAMILY PROTEIN"/>
    <property type="match status" value="1"/>
</dbReference>
<proteinExistence type="inferred from homology"/>
<protein>
    <recommendedName>
        <fullName evidence="2">Coenzyme Q-binding protein COQ10 START domain-containing protein</fullName>
    </recommendedName>
</protein>
<gene>
    <name evidence="3" type="ORF">GN157_01575</name>
</gene>
<accession>A0A6N8H6Y2</accession>
<dbReference type="SUPFAM" id="SSF55961">
    <property type="entry name" value="Bet v1-like"/>
    <property type="match status" value="1"/>
</dbReference>